<organism evidence="4 5">
    <name type="scientific">Lupinus luteus</name>
    <name type="common">European yellow lupine</name>
    <dbReference type="NCBI Taxonomy" id="3873"/>
    <lineage>
        <taxon>Eukaryota</taxon>
        <taxon>Viridiplantae</taxon>
        <taxon>Streptophyta</taxon>
        <taxon>Embryophyta</taxon>
        <taxon>Tracheophyta</taxon>
        <taxon>Spermatophyta</taxon>
        <taxon>Magnoliopsida</taxon>
        <taxon>eudicotyledons</taxon>
        <taxon>Gunneridae</taxon>
        <taxon>Pentapetalae</taxon>
        <taxon>rosids</taxon>
        <taxon>fabids</taxon>
        <taxon>Fabales</taxon>
        <taxon>Fabaceae</taxon>
        <taxon>Papilionoideae</taxon>
        <taxon>50 kb inversion clade</taxon>
        <taxon>genistoids sensu lato</taxon>
        <taxon>core genistoids</taxon>
        <taxon>Genisteae</taxon>
        <taxon>Lupinus</taxon>
    </lineage>
</organism>
<dbReference type="PROSITE" id="PS50089">
    <property type="entry name" value="ZF_RING_2"/>
    <property type="match status" value="1"/>
</dbReference>
<sequence>MQLSQRLRILLHSIRDRLKAWEIVEPTEGVFAHSFFNFQYIVLYSHFHYHRHRFKSSSFSAILLLLMEKDKNNNRNEEQQHSNLNIPEEHMIERDDAMGTGSASSPRRTPFTNLIQVDADLALARTLQEQERAYMMLRMNNDGSDYGSWEGGSYLHEGDFNDLDDAIDEDEDDDNDDNEDVEGYEDEDVFYVHAHGTGGEHDSPRVEFDPAVFTSDEAYARALQEAEEREMAARLFALAGISDQEEHGANSQDAWEDVDPDELSYEELLALGEAVGTESRGLSTDTIASLPSVNYKTGGDQHGSNDSCVICRVDYEDGESLTVLTCKHLYHPECINNWLKINKVCPVCTTEVSTPGSSL</sequence>
<dbReference type="FunFam" id="3.30.40.10:FF:000417">
    <property type="entry name" value="E3 ubiquitin ligase BIG BROTHER-related"/>
    <property type="match status" value="1"/>
</dbReference>
<dbReference type="InterPro" id="IPR001841">
    <property type="entry name" value="Znf_RING"/>
</dbReference>
<keyword evidence="1" id="KW-0863">Zinc-finger</keyword>
<accession>A0AAV1XG71</accession>
<dbReference type="Proteomes" id="UP001497480">
    <property type="component" value="Unassembled WGS sequence"/>
</dbReference>
<evidence type="ECO:0000256" key="2">
    <source>
        <dbReference type="SAM" id="MobiDB-lite"/>
    </source>
</evidence>
<dbReference type="SMART" id="SM00184">
    <property type="entry name" value="RING"/>
    <property type="match status" value="1"/>
</dbReference>
<dbReference type="PANTHER" id="PTHR47530">
    <property type="entry name" value="E3 UBIQUITIN LIGASE BIG BROTHER-RELATED"/>
    <property type="match status" value="1"/>
</dbReference>
<proteinExistence type="predicted"/>
<keyword evidence="1" id="KW-0862">Zinc</keyword>
<keyword evidence="5" id="KW-1185">Reference proteome</keyword>
<evidence type="ECO:0000256" key="1">
    <source>
        <dbReference type="PROSITE-ProRule" id="PRU00175"/>
    </source>
</evidence>
<comment type="caution">
    <text evidence="4">The sequence shown here is derived from an EMBL/GenBank/DDBJ whole genome shotgun (WGS) entry which is preliminary data.</text>
</comment>
<dbReference type="InterPro" id="IPR043312">
    <property type="entry name" value="AtBBR-like"/>
</dbReference>
<dbReference type="GO" id="GO:0008270">
    <property type="term" value="F:zinc ion binding"/>
    <property type="evidence" value="ECO:0007669"/>
    <property type="project" value="UniProtKB-KW"/>
</dbReference>
<dbReference type="Pfam" id="PF13639">
    <property type="entry name" value="zf-RING_2"/>
    <property type="match status" value="1"/>
</dbReference>
<dbReference type="InterPro" id="IPR013083">
    <property type="entry name" value="Znf_RING/FYVE/PHD"/>
</dbReference>
<evidence type="ECO:0000313" key="5">
    <source>
        <dbReference type="Proteomes" id="UP001497480"/>
    </source>
</evidence>
<evidence type="ECO:0000259" key="3">
    <source>
        <dbReference type="PROSITE" id="PS50089"/>
    </source>
</evidence>
<reference evidence="4 5" key="1">
    <citation type="submission" date="2024-03" db="EMBL/GenBank/DDBJ databases">
        <authorList>
            <person name="Martinez-Hernandez J."/>
        </authorList>
    </citation>
    <scope>NUCLEOTIDE SEQUENCE [LARGE SCALE GENOMIC DNA]</scope>
</reference>
<feature type="compositionally biased region" description="Acidic residues" evidence="2">
    <location>
        <begin position="160"/>
        <end position="181"/>
    </location>
</feature>
<feature type="region of interest" description="Disordered" evidence="2">
    <location>
        <begin position="157"/>
        <end position="181"/>
    </location>
</feature>
<name>A0AAV1XG71_LUPLU</name>
<gene>
    <name evidence="4" type="ORF">LLUT_LOCUS21688</name>
</gene>
<dbReference type="Gene3D" id="3.30.40.10">
    <property type="entry name" value="Zinc/RING finger domain, C3HC4 (zinc finger)"/>
    <property type="match status" value="1"/>
</dbReference>
<dbReference type="PANTHER" id="PTHR47530:SF4">
    <property type="entry name" value="E3 UBIQUITIN LIGASE BIG BROTHER-RELATED"/>
    <property type="match status" value="1"/>
</dbReference>
<dbReference type="SUPFAM" id="SSF57850">
    <property type="entry name" value="RING/U-box"/>
    <property type="match status" value="1"/>
</dbReference>
<protein>
    <recommendedName>
        <fullName evidence="3">RING-type domain-containing protein</fullName>
    </recommendedName>
</protein>
<dbReference type="AlphaFoldDB" id="A0AAV1XG71"/>
<keyword evidence="1" id="KW-0479">Metal-binding</keyword>
<evidence type="ECO:0000313" key="4">
    <source>
        <dbReference type="EMBL" id="CAL0320628.1"/>
    </source>
</evidence>
<feature type="domain" description="RING-type" evidence="3">
    <location>
        <begin position="308"/>
        <end position="349"/>
    </location>
</feature>
<dbReference type="EMBL" id="CAXHTB010000015">
    <property type="protein sequence ID" value="CAL0320628.1"/>
    <property type="molecule type" value="Genomic_DNA"/>
</dbReference>